<evidence type="ECO:0008006" key="8">
    <source>
        <dbReference type="Google" id="ProtNLM"/>
    </source>
</evidence>
<dbReference type="GO" id="GO:0030151">
    <property type="term" value="F:molybdenum ion binding"/>
    <property type="evidence" value="ECO:0007669"/>
    <property type="project" value="InterPro"/>
</dbReference>
<dbReference type="EMBL" id="UINC01006731">
    <property type="protein sequence ID" value="SVA29295.1"/>
    <property type="molecule type" value="Genomic_DNA"/>
</dbReference>
<comment type="cofactor">
    <cofactor evidence="1">
        <name>Mo-molybdopterin</name>
        <dbReference type="ChEBI" id="CHEBI:71302"/>
    </cofactor>
</comment>
<gene>
    <name evidence="7" type="ORF">METZ01_LOCUS82149</name>
</gene>
<dbReference type="AlphaFoldDB" id="A0A381UMA1"/>
<dbReference type="InterPro" id="IPR005066">
    <property type="entry name" value="MoCF_OxRdtse_dimer"/>
</dbReference>
<dbReference type="InterPro" id="IPR008335">
    <property type="entry name" value="Mopterin_OxRdtase_euk"/>
</dbReference>
<dbReference type="GO" id="GO:0020037">
    <property type="term" value="F:heme binding"/>
    <property type="evidence" value="ECO:0007669"/>
    <property type="project" value="TreeGrafter"/>
</dbReference>
<evidence type="ECO:0000256" key="3">
    <source>
        <dbReference type="ARBA" id="ARBA00022723"/>
    </source>
</evidence>
<evidence type="ECO:0000256" key="4">
    <source>
        <dbReference type="ARBA" id="ARBA00023002"/>
    </source>
</evidence>
<accession>A0A381UMA1</accession>
<keyword evidence="3" id="KW-0479">Metal-binding</keyword>
<dbReference type="PANTHER" id="PTHR19372">
    <property type="entry name" value="SULFITE REDUCTASE"/>
    <property type="match status" value="1"/>
</dbReference>
<dbReference type="Pfam" id="PF00174">
    <property type="entry name" value="Oxidored_molyb"/>
    <property type="match status" value="1"/>
</dbReference>
<name>A0A381UMA1_9ZZZZ</name>
<dbReference type="CDD" id="cd02110">
    <property type="entry name" value="SO_family_Moco_dimer"/>
    <property type="match status" value="1"/>
</dbReference>
<dbReference type="SUPFAM" id="SSF56524">
    <property type="entry name" value="Oxidoreductase molybdopterin-binding domain"/>
    <property type="match status" value="1"/>
</dbReference>
<organism evidence="7">
    <name type="scientific">marine metagenome</name>
    <dbReference type="NCBI Taxonomy" id="408172"/>
    <lineage>
        <taxon>unclassified sequences</taxon>
        <taxon>metagenomes</taxon>
        <taxon>ecological metagenomes</taxon>
    </lineage>
</organism>
<protein>
    <recommendedName>
        <fullName evidence="8">Oxidoreductase molybdopterin-binding domain-containing protein</fullName>
    </recommendedName>
</protein>
<dbReference type="PRINTS" id="PR00407">
    <property type="entry name" value="EUMOPTERIN"/>
</dbReference>
<dbReference type="Pfam" id="PF03404">
    <property type="entry name" value="Mo-co_dimer"/>
    <property type="match status" value="1"/>
</dbReference>
<dbReference type="Gene3D" id="2.60.40.650">
    <property type="match status" value="1"/>
</dbReference>
<dbReference type="Gene3D" id="3.90.420.10">
    <property type="entry name" value="Oxidoreductase, molybdopterin-binding domain"/>
    <property type="match status" value="1"/>
</dbReference>
<evidence type="ECO:0000259" key="5">
    <source>
        <dbReference type="Pfam" id="PF00174"/>
    </source>
</evidence>
<dbReference type="InterPro" id="IPR014756">
    <property type="entry name" value="Ig_E-set"/>
</dbReference>
<proteinExistence type="predicted"/>
<dbReference type="InterPro" id="IPR036374">
    <property type="entry name" value="OxRdtase_Mopterin-bd_sf"/>
</dbReference>
<keyword evidence="2" id="KW-0500">Molybdenum</keyword>
<sequence length="360" mass="40026">MTESYPELNHVSYEPLVKESRVVNLGSFITPTENFYIRNHYLEVPDFSETAWNLEVKGRVNSPLSLSMNDIRALPKKELDITLECAGNSRSYMMPQAEGIQFNHGAVSTGRFMGVSLNTILNLAGLKSTAKEIIFSGGDLGTEEEDGAVFSNTLPYQRSLTLDQVGDENILLAYEMNGYPLTQDHGFPLRLMVPGWYGMASVKWLVSIEAIEHPFNGFFQKNRYVLIPEGAEGTTLGEPITKLAVKALISTPRHGEVIHKGPFTFSGFAWSGWGHITKVEVSVDGGATWGDARLINNQSDTAWSKWEFTWQASKIGHFIVKARAYDSKGNVQPNNVRWNFRGYANNAIQAIAVRVASGRQ</sequence>
<dbReference type="PANTHER" id="PTHR19372:SF7">
    <property type="entry name" value="SULFITE OXIDASE, MITOCHONDRIAL"/>
    <property type="match status" value="1"/>
</dbReference>
<evidence type="ECO:0000313" key="7">
    <source>
        <dbReference type="EMBL" id="SVA29295.1"/>
    </source>
</evidence>
<reference evidence="7" key="1">
    <citation type="submission" date="2018-05" db="EMBL/GenBank/DDBJ databases">
        <authorList>
            <person name="Lanie J.A."/>
            <person name="Ng W.-L."/>
            <person name="Kazmierczak K.M."/>
            <person name="Andrzejewski T.M."/>
            <person name="Davidsen T.M."/>
            <person name="Wayne K.J."/>
            <person name="Tettelin H."/>
            <person name="Glass J.I."/>
            <person name="Rusch D."/>
            <person name="Podicherti R."/>
            <person name="Tsui H.-C.T."/>
            <person name="Winkler M.E."/>
        </authorList>
    </citation>
    <scope>NUCLEOTIDE SEQUENCE</scope>
</reference>
<dbReference type="GO" id="GO:0008482">
    <property type="term" value="F:sulfite oxidase activity"/>
    <property type="evidence" value="ECO:0007669"/>
    <property type="project" value="TreeGrafter"/>
</dbReference>
<dbReference type="GO" id="GO:0043546">
    <property type="term" value="F:molybdopterin cofactor binding"/>
    <property type="evidence" value="ECO:0007669"/>
    <property type="project" value="TreeGrafter"/>
</dbReference>
<evidence type="ECO:0000259" key="6">
    <source>
        <dbReference type="Pfam" id="PF03404"/>
    </source>
</evidence>
<dbReference type="GO" id="GO:0006790">
    <property type="term" value="P:sulfur compound metabolic process"/>
    <property type="evidence" value="ECO:0007669"/>
    <property type="project" value="TreeGrafter"/>
</dbReference>
<feature type="domain" description="Oxidoreductase molybdopterin-binding" evidence="5">
    <location>
        <begin position="42"/>
        <end position="218"/>
    </location>
</feature>
<dbReference type="InterPro" id="IPR000572">
    <property type="entry name" value="OxRdtase_Mopterin-bd_dom"/>
</dbReference>
<feature type="domain" description="Moybdenum cofactor oxidoreductase dimerisation" evidence="6">
    <location>
        <begin position="239"/>
        <end position="354"/>
    </location>
</feature>
<evidence type="ECO:0000256" key="1">
    <source>
        <dbReference type="ARBA" id="ARBA00001924"/>
    </source>
</evidence>
<evidence type="ECO:0000256" key="2">
    <source>
        <dbReference type="ARBA" id="ARBA00022505"/>
    </source>
</evidence>
<dbReference type="SUPFAM" id="SSF81296">
    <property type="entry name" value="E set domains"/>
    <property type="match status" value="1"/>
</dbReference>
<keyword evidence="4" id="KW-0560">Oxidoreductase</keyword>